<dbReference type="Pfam" id="PF21237">
    <property type="entry name" value="Pus10_N_euk"/>
    <property type="match status" value="1"/>
</dbReference>
<dbReference type="InterPro" id="IPR039894">
    <property type="entry name" value="Pus10-like"/>
</dbReference>
<dbReference type="GO" id="GO:0031119">
    <property type="term" value="P:tRNA pseudouridine synthesis"/>
    <property type="evidence" value="ECO:0007669"/>
    <property type="project" value="TreeGrafter"/>
</dbReference>
<dbReference type="Proteomes" id="UP000093000">
    <property type="component" value="Unassembled WGS sequence"/>
</dbReference>
<protein>
    <recommendedName>
        <fullName evidence="1">tRNA pseudouridine(55) synthase</fullName>
        <ecNumber evidence="1">5.4.99.25</ecNumber>
    </recommendedName>
</protein>
<dbReference type="PANTHER" id="PTHR21568:SF0">
    <property type="entry name" value="TRNA PSEUDOURIDINE SYNTHASE PUS10"/>
    <property type="match status" value="1"/>
</dbReference>
<dbReference type="InParanoid" id="A0A1C7MY80"/>
<dbReference type="InterPro" id="IPR048742">
    <property type="entry name" value="Pus10_N_euk"/>
</dbReference>
<evidence type="ECO:0000256" key="1">
    <source>
        <dbReference type="ARBA" id="ARBA00012787"/>
    </source>
</evidence>
<keyword evidence="3" id="KW-0413">Isomerase</keyword>
<dbReference type="EC" id="5.4.99.25" evidence="1"/>
<dbReference type="STRING" id="101091.A0A1C7MY80"/>
<feature type="domain" description="Pus10-like C-terminal" evidence="5">
    <location>
        <begin position="280"/>
        <end position="328"/>
    </location>
</feature>
<evidence type="ECO:0000313" key="7">
    <source>
        <dbReference type="Proteomes" id="UP000093000"/>
    </source>
</evidence>
<sequence length="328" mass="37637">MATVVEQVQGFFHNCRLNSDRDLAFQSALDLVEILISSFCCSRCCFRYLGCSDFSLYLIDEAETHSAICSILEAERQKTFEFDDKRTCSACVGSVQFAESFADPVAARIREEDYQVDSSALFCTLPISVLHRDHFLKLHAVNTLLADPKEYTADLIRLWKEMIPRDPKDFFRYVLASKLKEKVNFVLDADSPLRMTVVIAHEPSSKEHMFLTQLKRPLLNVRTIRHKKMRMTVGDSRPNIAEALKKLDNDEAKLLTAIPPVLTTERATFESATFLNSPSYIGGRYLKFSREYSQTTWIVRGQKLTENSVSEVFSDIIKRYHRADDTKF</sequence>
<feature type="domain" description="Pus10 N-terminal eukaryotes" evidence="4">
    <location>
        <begin position="88"/>
        <end position="269"/>
    </location>
</feature>
<dbReference type="AlphaFoldDB" id="A0A1C7MY80"/>
<dbReference type="GO" id="GO:0160148">
    <property type="term" value="F:tRNA pseudouridine(55) synthase activity"/>
    <property type="evidence" value="ECO:0007669"/>
    <property type="project" value="UniProtKB-EC"/>
</dbReference>
<organism evidence="6 7">
    <name type="scientific">Choanephora cucurbitarum</name>
    <dbReference type="NCBI Taxonomy" id="101091"/>
    <lineage>
        <taxon>Eukaryota</taxon>
        <taxon>Fungi</taxon>
        <taxon>Fungi incertae sedis</taxon>
        <taxon>Mucoromycota</taxon>
        <taxon>Mucoromycotina</taxon>
        <taxon>Mucoromycetes</taxon>
        <taxon>Mucorales</taxon>
        <taxon>Mucorineae</taxon>
        <taxon>Choanephoraceae</taxon>
        <taxon>Choanephoroideae</taxon>
        <taxon>Choanephora</taxon>
    </lineage>
</organism>
<name>A0A1C7MY80_9FUNG</name>
<accession>A0A1C7MY80</accession>
<dbReference type="EMBL" id="LUGH01001041">
    <property type="protein sequence ID" value="OBZ81835.1"/>
    <property type="molecule type" value="Genomic_DNA"/>
</dbReference>
<dbReference type="OrthoDB" id="271937at2759"/>
<comment type="caution">
    <text evidence="6">The sequence shown here is derived from an EMBL/GenBank/DDBJ whole genome shotgun (WGS) entry which is preliminary data.</text>
</comment>
<keyword evidence="7" id="KW-1185">Reference proteome</keyword>
<dbReference type="Pfam" id="PF21238">
    <property type="entry name" value="Pus10_C"/>
    <property type="match status" value="1"/>
</dbReference>
<keyword evidence="2" id="KW-0819">tRNA processing</keyword>
<reference evidence="6 7" key="1">
    <citation type="submission" date="2016-03" db="EMBL/GenBank/DDBJ databases">
        <title>Choanephora cucurbitarum.</title>
        <authorList>
            <person name="Min B."/>
            <person name="Park H."/>
            <person name="Park J.-H."/>
            <person name="Shin H.-D."/>
            <person name="Choi I.-G."/>
        </authorList>
    </citation>
    <scope>NUCLEOTIDE SEQUENCE [LARGE SCALE GENOMIC DNA]</scope>
    <source>
        <strain evidence="6 7">KUS-F28377</strain>
    </source>
</reference>
<evidence type="ECO:0000256" key="3">
    <source>
        <dbReference type="ARBA" id="ARBA00023235"/>
    </source>
</evidence>
<evidence type="ECO:0000313" key="6">
    <source>
        <dbReference type="EMBL" id="OBZ81835.1"/>
    </source>
</evidence>
<gene>
    <name evidence="6" type="primary">pus10</name>
    <name evidence="6" type="ORF">A0J61_10116</name>
</gene>
<evidence type="ECO:0000259" key="5">
    <source>
        <dbReference type="Pfam" id="PF21238"/>
    </source>
</evidence>
<proteinExistence type="predicted"/>
<feature type="non-terminal residue" evidence="6">
    <location>
        <position position="328"/>
    </location>
</feature>
<evidence type="ECO:0000256" key="2">
    <source>
        <dbReference type="ARBA" id="ARBA00022694"/>
    </source>
</evidence>
<dbReference type="Gene3D" id="3.30.70.2510">
    <property type="match status" value="1"/>
</dbReference>
<dbReference type="PANTHER" id="PTHR21568">
    <property type="entry name" value="TRNA PSEUDOURIDINE SYNTHASE PUS10"/>
    <property type="match status" value="1"/>
</dbReference>
<evidence type="ECO:0000259" key="4">
    <source>
        <dbReference type="Pfam" id="PF21237"/>
    </source>
</evidence>
<dbReference type="InterPro" id="IPR048741">
    <property type="entry name" value="Pus10-like_C"/>
</dbReference>